<proteinExistence type="predicted"/>
<accession>A0A9Q3H3K7</accession>
<feature type="compositionally biased region" description="Basic and acidic residues" evidence="1">
    <location>
        <begin position="12"/>
        <end position="30"/>
    </location>
</feature>
<sequence length="128" mass="14901">MGRPCAVHRQSPKQEEKCRFPEWAPERGNPDSEDTEPEGTETPIMGIRFSELHNDFLSAVIKAYSKHKQCGILLQLLQQKYRSPGLESQLEDPRLRDYNENMFLLMDGLFYQLEKHKSAITVVDRDHI</sequence>
<dbReference type="Proteomes" id="UP000765509">
    <property type="component" value="Unassembled WGS sequence"/>
</dbReference>
<evidence type="ECO:0000256" key="1">
    <source>
        <dbReference type="SAM" id="MobiDB-lite"/>
    </source>
</evidence>
<reference evidence="2" key="1">
    <citation type="submission" date="2021-03" db="EMBL/GenBank/DDBJ databases">
        <title>Draft genome sequence of rust myrtle Austropuccinia psidii MF-1, a brazilian biotype.</title>
        <authorList>
            <person name="Quecine M.C."/>
            <person name="Pachon D.M.R."/>
            <person name="Bonatelli M.L."/>
            <person name="Correr F.H."/>
            <person name="Franceschini L.M."/>
            <person name="Leite T.F."/>
            <person name="Margarido G.R.A."/>
            <person name="Almeida C.A."/>
            <person name="Ferrarezi J.A."/>
            <person name="Labate C.A."/>
        </authorList>
    </citation>
    <scope>NUCLEOTIDE SEQUENCE</scope>
    <source>
        <strain evidence="2">MF-1</strain>
    </source>
</reference>
<feature type="region of interest" description="Disordered" evidence="1">
    <location>
        <begin position="1"/>
        <end position="41"/>
    </location>
</feature>
<evidence type="ECO:0000313" key="2">
    <source>
        <dbReference type="EMBL" id="MBW0488125.1"/>
    </source>
</evidence>
<organism evidence="2 3">
    <name type="scientific">Austropuccinia psidii MF-1</name>
    <dbReference type="NCBI Taxonomy" id="1389203"/>
    <lineage>
        <taxon>Eukaryota</taxon>
        <taxon>Fungi</taxon>
        <taxon>Dikarya</taxon>
        <taxon>Basidiomycota</taxon>
        <taxon>Pucciniomycotina</taxon>
        <taxon>Pucciniomycetes</taxon>
        <taxon>Pucciniales</taxon>
        <taxon>Sphaerophragmiaceae</taxon>
        <taxon>Austropuccinia</taxon>
    </lineage>
</organism>
<name>A0A9Q3H3K7_9BASI</name>
<dbReference type="AlphaFoldDB" id="A0A9Q3H3K7"/>
<protein>
    <submittedName>
        <fullName evidence="2">Uncharacterized protein</fullName>
    </submittedName>
</protein>
<dbReference type="OrthoDB" id="2517075at2759"/>
<evidence type="ECO:0000313" key="3">
    <source>
        <dbReference type="Proteomes" id="UP000765509"/>
    </source>
</evidence>
<keyword evidence="3" id="KW-1185">Reference proteome</keyword>
<comment type="caution">
    <text evidence="2">The sequence shown here is derived from an EMBL/GenBank/DDBJ whole genome shotgun (WGS) entry which is preliminary data.</text>
</comment>
<dbReference type="EMBL" id="AVOT02009450">
    <property type="protein sequence ID" value="MBW0488125.1"/>
    <property type="molecule type" value="Genomic_DNA"/>
</dbReference>
<gene>
    <name evidence="2" type="ORF">O181_027840</name>
</gene>